<dbReference type="Pfam" id="PF00098">
    <property type="entry name" value="zf-CCHC"/>
    <property type="match status" value="1"/>
</dbReference>
<evidence type="ECO:0000256" key="4">
    <source>
        <dbReference type="SAM" id="Coils"/>
    </source>
</evidence>
<dbReference type="EMBL" id="BKCJ010005217">
    <property type="protein sequence ID" value="GEU65525.1"/>
    <property type="molecule type" value="Genomic_DNA"/>
</dbReference>
<dbReference type="InterPro" id="IPR001878">
    <property type="entry name" value="Znf_CCHC"/>
</dbReference>
<keyword evidence="3" id="KW-0862">Zinc</keyword>
<evidence type="ECO:0000256" key="2">
    <source>
        <dbReference type="ARBA" id="ARBA00022801"/>
    </source>
</evidence>
<dbReference type="PANTHER" id="PTHR42648">
    <property type="entry name" value="TRANSPOSASE, PUTATIVE-RELATED"/>
    <property type="match status" value="1"/>
</dbReference>
<dbReference type="GO" id="GO:0003676">
    <property type="term" value="F:nucleic acid binding"/>
    <property type="evidence" value="ECO:0007669"/>
    <property type="project" value="InterPro"/>
</dbReference>
<dbReference type="InterPro" id="IPR012337">
    <property type="entry name" value="RNaseH-like_sf"/>
</dbReference>
<feature type="domain" description="CCHC-type" evidence="6">
    <location>
        <begin position="178"/>
        <end position="191"/>
    </location>
</feature>
<evidence type="ECO:0000313" key="7">
    <source>
        <dbReference type="EMBL" id="GEU65525.1"/>
    </source>
</evidence>
<feature type="compositionally biased region" description="Pro residues" evidence="5">
    <location>
        <begin position="1263"/>
        <end position="1279"/>
    </location>
</feature>
<feature type="coiled-coil region" evidence="4">
    <location>
        <begin position="1553"/>
        <end position="1584"/>
    </location>
</feature>
<keyword evidence="4" id="KW-0175">Coiled coil</keyword>
<keyword evidence="2" id="KW-0378">Hydrolase</keyword>
<proteinExistence type="predicted"/>
<dbReference type="PROSITE" id="PS50158">
    <property type="entry name" value="ZF_CCHC"/>
    <property type="match status" value="1"/>
</dbReference>
<reference evidence="7" key="1">
    <citation type="journal article" date="2019" name="Sci. Rep.">
        <title>Draft genome of Tanacetum cinerariifolium, the natural source of mosquito coil.</title>
        <authorList>
            <person name="Yamashiro T."/>
            <person name="Shiraishi A."/>
            <person name="Satake H."/>
            <person name="Nakayama K."/>
        </authorList>
    </citation>
    <scope>NUCLEOTIDE SEQUENCE</scope>
</reference>
<sequence length="1650" mass="185779">MRIEQYFLMTDYSLWEVILNGDSLTPTRVIEGVVQHVAPTTAEQRLARKNELKYRGTLLMSLPDKHQLNFNIHKDAKTLMEAIKKKFGGNKETKKRNKIDLEEQSLDAFFNSLKIYEAKVKSSFFASTFIKKIAFVSSSNTDSTNEPVSAVASVSAISTKNLVSAFSNVDTLSNAVECYICYKKGHFARECMSPKDTRRNGAAEPQRRNVLVETSTSNALVSQCDGMGSYDWSFQVEEEPTNYALMAFTSSSSSSNNEVVSCFKACTKAYASLQSHYDKLTDDFRKSQFDVISYKTGLESVEARLLVYQQTKIVFEKDSKLLKLEIQLRDNALVVLRQNLKKEEQEKDDLKLKLEKFQTSSKNLSQLLASQTNDKTDLGYHTQVFTLSMFDCDEFFTSKSDESLPPSPIYDRYQSGDGYHAVPPPYTGTFMPPKPDLVFYDAPNVNKTAHTAFNVKLSPAKPDTNLSHTQRPSAPIIEDWVFDSKDDSEAKIPHNAPSFVQPIEQVNTPMSFIKTIETSIPTANPKTFISKPKSNGNPRNRKACFVCKSLDHLIRDCDFMKRKCYCSISKPHVTRLRQAKSINTKPHSPPRRHINRSLSPKASNFPLKVTGIKVPRVNVAKSVQGKWEWKPKCPILDHVSHNTRNMSYLSDFEELNGGYVAFGGNPKGGKIYRKVLGMKGINREFSIPRTPQQNGTAKRKNMTLIEAARTMLADSLLPIPFWAEAVNTVCYVQYRVLVTKPQNKTHYELLLGRTPSIGFVRPFGCHVTILNILDPLGKFDGKTINNQPVTAGNQSNPSAGVQEKFDAEKAGEENVQQYVFFPVWSFGSNNPKNTDGDVGFEVKEPEFEGRKPQSEVHVSPSNRYRNLSAKFEDFFANSINEVNAVDSPVLAVGQISTNSTNTFSAAGPSNVVVGPTDGKYSYMDTSQLPNDPNMPELEDITYSNDEEDVGAEADFTNLETTITEKKDERGIVVRNKGRLVAQGHTQEEGIDYEEVFALVARIEAIRLFLAYATFMGFMVYQMDVKSDFMYGTIKEEDKYVAKILRKFGLTDEKSASTPIDTEKPLLKDPDEGVDCLPNDEIFTVLSRMGYEKPSTKLTFYKAFFSQQWKFLIHTILQCMSAKRTSWNEFSSSIASAVICLSTDRKFNFSKTQVSDLSSHTTKYSSLALTQKVFSNIRRVGKGCSIVETPLFKGMIVAPQAGEGAVEGNVDDVPTTRVAIKGAASVNVDDVPAAVDEPSIPSPTPPTQLPLPSLDIPSTSQVQPTPPPSLIAQPPSPQQQPQPLQDADISMDFLHNLLDTCTTLTRRVKNLEQENIAQDLKITKLALHKGLTHLMDDISKQRRIIVDMDADVDVTLKDTAKDVVVDAEIKENADVQGRQVESKAQIYKIDIEHANKVLSMQDDDIEPDELQKVVEVVTTAKLITEVVTAASATITDVALQLTTAAAPILTTAPSTARRRKGRKRIMVHELKPFKKKTQIEQDEAYARELEAELNKNINWDKPKIEAQARKKMMIYLRNIAGFKIDYFKGMKYNDIHAIFDKYFNSNVAFLEKTKEQMEEEDIRALKRISETQEEKIAKKKKLDEEMILLVERRYPLTRFTLDQMLNNIRLEVEEKSEVSLELLRFIRQQNKKDSSQSSVWIHPPRSRQRSI</sequence>
<dbReference type="InterPro" id="IPR036397">
    <property type="entry name" value="RNaseH_sf"/>
</dbReference>
<keyword evidence="3" id="KW-0863">Zinc-finger</keyword>
<dbReference type="Pfam" id="PF07727">
    <property type="entry name" value="RVT_2"/>
    <property type="match status" value="1"/>
</dbReference>
<comment type="caution">
    <text evidence="7">The sequence shown here is derived from an EMBL/GenBank/DDBJ whole genome shotgun (WGS) entry which is preliminary data.</text>
</comment>
<organism evidence="7">
    <name type="scientific">Tanacetum cinerariifolium</name>
    <name type="common">Dalmatian daisy</name>
    <name type="synonym">Chrysanthemum cinerariifolium</name>
    <dbReference type="NCBI Taxonomy" id="118510"/>
    <lineage>
        <taxon>Eukaryota</taxon>
        <taxon>Viridiplantae</taxon>
        <taxon>Streptophyta</taxon>
        <taxon>Embryophyta</taxon>
        <taxon>Tracheophyta</taxon>
        <taxon>Spermatophyta</taxon>
        <taxon>Magnoliopsida</taxon>
        <taxon>eudicotyledons</taxon>
        <taxon>Gunneridae</taxon>
        <taxon>Pentapetalae</taxon>
        <taxon>asterids</taxon>
        <taxon>campanulids</taxon>
        <taxon>Asterales</taxon>
        <taxon>Asteraceae</taxon>
        <taxon>Asteroideae</taxon>
        <taxon>Anthemideae</taxon>
        <taxon>Anthemidinae</taxon>
        <taxon>Tanacetum</taxon>
    </lineage>
</organism>
<dbReference type="GO" id="GO:0008270">
    <property type="term" value="F:zinc ion binding"/>
    <property type="evidence" value="ECO:0007669"/>
    <property type="project" value="UniProtKB-KW"/>
</dbReference>
<dbReference type="Gene3D" id="4.10.60.10">
    <property type="entry name" value="Zinc finger, CCHC-type"/>
    <property type="match status" value="1"/>
</dbReference>
<dbReference type="Gene3D" id="3.30.420.10">
    <property type="entry name" value="Ribonuclease H-like superfamily/Ribonuclease H"/>
    <property type="match status" value="1"/>
</dbReference>
<dbReference type="SUPFAM" id="SSF57756">
    <property type="entry name" value="Retrovirus zinc finger-like domains"/>
    <property type="match status" value="1"/>
</dbReference>
<accession>A0A6L2LZG0</accession>
<evidence type="ECO:0000256" key="1">
    <source>
        <dbReference type="ARBA" id="ARBA00022723"/>
    </source>
</evidence>
<evidence type="ECO:0000256" key="5">
    <source>
        <dbReference type="SAM" id="MobiDB-lite"/>
    </source>
</evidence>
<feature type="compositionally biased region" description="Low complexity" evidence="5">
    <location>
        <begin position="1249"/>
        <end position="1262"/>
    </location>
</feature>
<evidence type="ECO:0000256" key="3">
    <source>
        <dbReference type="PROSITE-ProRule" id="PRU00047"/>
    </source>
</evidence>
<protein>
    <submittedName>
        <fullName evidence="7">Ribonuclease H-like domain-containing protein</fullName>
    </submittedName>
</protein>
<dbReference type="InterPro" id="IPR013103">
    <property type="entry name" value="RVT_2"/>
</dbReference>
<feature type="region of interest" description="Disordered" evidence="5">
    <location>
        <begin position="1229"/>
        <end position="1283"/>
    </location>
</feature>
<gene>
    <name evidence="7" type="ORF">Tci_037503</name>
</gene>
<evidence type="ECO:0000259" key="6">
    <source>
        <dbReference type="PROSITE" id="PS50158"/>
    </source>
</evidence>
<dbReference type="PANTHER" id="PTHR42648:SF32">
    <property type="entry name" value="RIBONUCLEASE H-LIKE DOMAIN, GAG-PRE-INTEGRASE DOMAIN PROTEIN-RELATED"/>
    <property type="match status" value="1"/>
</dbReference>
<name>A0A6L2LZG0_TANCI</name>
<dbReference type="InterPro" id="IPR036875">
    <property type="entry name" value="Znf_CCHC_sf"/>
</dbReference>
<dbReference type="GO" id="GO:0016787">
    <property type="term" value="F:hydrolase activity"/>
    <property type="evidence" value="ECO:0007669"/>
    <property type="project" value="UniProtKB-KW"/>
</dbReference>
<dbReference type="SUPFAM" id="SSF53098">
    <property type="entry name" value="Ribonuclease H-like"/>
    <property type="match status" value="1"/>
</dbReference>
<dbReference type="SMART" id="SM00343">
    <property type="entry name" value="ZnF_C2HC"/>
    <property type="match status" value="2"/>
</dbReference>
<feature type="compositionally biased region" description="Pro residues" evidence="5">
    <location>
        <begin position="1239"/>
        <end position="1248"/>
    </location>
</feature>
<keyword evidence="1" id="KW-0479">Metal-binding</keyword>
<dbReference type="InterPro" id="IPR039537">
    <property type="entry name" value="Retrotran_Ty1/copia-like"/>
</dbReference>
<feature type="coiled-coil region" evidence="4">
    <location>
        <begin position="333"/>
        <end position="360"/>
    </location>
</feature>